<evidence type="ECO:0000256" key="4">
    <source>
        <dbReference type="ARBA" id="ARBA00021095"/>
    </source>
</evidence>
<evidence type="ECO:0000256" key="7">
    <source>
        <dbReference type="ARBA" id="ARBA00022692"/>
    </source>
</evidence>
<proteinExistence type="inferred from homology"/>
<feature type="transmembrane region" description="Helical" evidence="16">
    <location>
        <begin position="78"/>
        <end position="97"/>
    </location>
</feature>
<evidence type="ECO:0000256" key="3">
    <source>
        <dbReference type="ARBA" id="ARBA00012944"/>
    </source>
</evidence>
<accession>A0A344ALC1</accession>
<evidence type="ECO:0000256" key="8">
    <source>
        <dbReference type="ARBA" id="ARBA00022967"/>
    </source>
</evidence>
<evidence type="ECO:0000256" key="13">
    <source>
        <dbReference type="ARBA" id="ARBA00023136"/>
    </source>
</evidence>
<feature type="transmembrane region" description="Helical" evidence="16">
    <location>
        <begin position="131"/>
        <end position="152"/>
    </location>
</feature>
<comment type="catalytic activity">
    <reaction evidence="15">
        <text>a ubiquinone + NADH + 5 H(+)(in) = a ubiquinol + NAD(+) + 4 H(+)(out)</text>
        <dbReference type="Rhea" id="RHEA:29091"/>
        <dbReference type="Rhea" id="RHEA-COMP:9565"/>
        <dbReference type="Rhea" id="RHEA-COMP:9566"/>
        <dbReference type="ChEBI" id="CHEBI:15378"/>
        <dbReference type="ChEBI" id="CHEBI:16389"/>
        <dbReference type="ChEBI" id="CHEBI:17976"/>
        <dbReference type="ChEBI" id="CHEBI:57540"/>
        <dbReference type="ChEBI" id="CHEBI:57945"/>
        <dbReference type="EC" id="7.1.1.2"/>
    </reaction>
</comment>
<comment type="subcellular location">
    <subcellularLocation>
        <location evidence="1">Mitochondrion membrane</location>
        <topology evidence="1">Multi-pass membrane protein</topology>
    </subcellularLocation>
</comment>
<name>A0A344ALC1_9HEMI</name>
<comment type="similarity">
    <text evidence="2">Belongs to the complex I subunit 6 family.</text>
</comment>
<dbReference type="InterPro" id="IPR050269">
    <property type="entry name" value="ComplexI_Subunit6"/>
</dbReference>
<sequence>MKIILSSVILFSFNFMFMKHPLSMGFILLLQTLLSCILCSYNNTSYMFSYILFLIFIGGMLILFMYMSSVASNEKFSFSMKLTVTNLILIVYTYMFIKNNNLSFEVFNMMIYSYNDHDYHLMNKLFTFPSGILVLLMVIYLLFTLIVIINIVSLKMAPLRSN</sequence>
<dbReference type="AlphaFoldDB" id="A0A344ALC1"/>
<keyword evidence="11" id="KW-0520">NAD</keyword>
<reference evidence="17" key="2">
    <citation type="journal article" date="2018" name="Proc. Natl. Acad. Sci. U.S.A.">
        <title>Recurrent symbiont recruitment from fungal parasites in cicadas.</title>
        <authorList>
            <person name="Yu M."/>
            <person name="Moriyama M."/>
            <person name="Lukasik P."/>
            <person name="Vanderpool D."/>
            <person name="Tanahashi M."/>
            <person name="Meng X.-Y."/>
            <person name="McCutcheon J.P."/>
            <person name="Fukatsu T."/>
        </authorList>
    </citation>
    <scope>NUCLEOTIDE SEQUENCE</scope>
    <source>
        <strain evidence="17">AURBIH</strain>
        <tissue evidence="17">Bacteriome</tissue>
    </source>
</reference>
<dbReference type="EMBL" id="MG737715">
    <property type="protein sequence ID" value="AWV83169.1"/>
    <property type="molecule type" value="Genomic_DNA"/>
</dbReference>
<gene>
    <name evidence="17" type="primary">nad6</name>
</gene>
<organism evidence="17">
    <name type="scientific">Auritibicen bihamatus</name>
    <dbReference type="NCBI Taxonomy" id="1760999"/>
    <lineage>
        <taxon>Eukaryota</taxon>
        <taxon>Metazoa</taxon>
        <taxon>Ecdysozoa</taxon>
        <taxon>Arthropoda</taxon>
        <taxon>Hexapoda</taxon>
        <taxon>Insecta</taxon>
        <taxon>Pterygota</taxon>
        <taxon>Neoptera</taxon>
        <taxon>Paraneoptera</taxon>
        <taxon>Hemiptera</taxon>
        <taxon>Auchenorrhyncha</taxon>
        <taxon>Cicadoidea</taxon>
        <taxon>Cicadidae</taxon>
        <taxon>Cicadinae</taxon>
        <taxon>Cryptotympanini</taxon>
        <taxon>Auritibicen</taxon>
    </lineage>
</organism>
<keyword evidence="5" id="KW-0813">Transport</keyword>
<evidence type="ECO:0000256" key="16">
    <source>
        <dbReference type="SAM" id="Phobius"/>
    </source>
</evidence>
<keyword evidence="9" id="KW-0249">Electron transport</keyword>
<keyword evidence="6" id="KW-0679">Respiratory chain</keyword>
<dbReference type="PANTHER" id="PTHR11435">
    <property type="entry name" value="NADH UBIQUINONE OXIDOREDUCTASE SUBUNIT ND6"/>
    <property type="match status" value="1"/>
</dbReference>
<evidence type="ECO:0000256" key="6">
    <source>
        <dbReference type="ARBA" id="ARBA00022660"/>
    </source>
</evidence>
<dbReference type="GO" id="GO:0031966">
    <property type="term" value="C:mitochondrial membrane"/>
    <property type="evidence" value="ECO:0007669"/>
    <property type="project" value="UniProtKB-SubCell"/>
</dbReference>
<keyword evidence="10 16" id="KW-1133">Transmembrane helix</keyword>
<evidence type="ECO:0000313" key="17">
    <source>
        <dbReference type="EMBL" id="AWV83169.1"/>
    </source>
</evidence>
<evidence type="ECO:0000256" key="9">
    <source>
        <dbReference type="ARBA" id="ARBA00022982"/>
    </source>
</evidence>
<reference evidence="17" key="1">
    <citation type="journal article" date="2018" name="J. Hered.">
        <title>One hundred mitochondrial genomes of cicadas.</title>
        <authorList>
            <person name="Lukasik P."/>
            <person name="Chong R.A."/>
            <person name="Nazario K."/>
            <person name="Matsuura Y."/>
            <person name="Bublitz D."/>
            <person name="Campbell M.A."/>
            <person name="Meyer M."/>
            <person name="Van Leuven J.T."/>
            <person name="Pessacq P."/>
            <person name="Veloso C."/>
            <person name="Simon C."/>
            <person name="McCutcheon J.P."/>
        </authorList>
    </citation>
    <scope>NUCLEOTIDE SEQUENCE</scope>
    <source>
        <strain evidence="17">AURBIH</strain>
        <tissue evidence="17">Bacteriome</tissue>
    </source>
</reference>
<keyword evidence="13 16" id="KW-0472">Membrane</keyword>
<keyword evidence="7 16" id="KW-0812">Transmembrane</keyword>
<dbReference type="GO" id="GO:0008137">
    <property type="term" value="F:NADH dehydrogenase (ubiquinone) activity"/>
    <property type="evidence" value="ECO:0007669"/>
    <property type="project" value="UniProtKB-EC"/>
</dbReference>
<evidence type="ECO:0000256" key="1">
    <source>
        <dbReference type="ARBA" id="ARBA00004225"/>
    </source>
</evidence>
<evidence type="ECO:0000256" key="11">
    <source>
        <dbReference type="ARBA" id="ARBA00023027"/>
    </source>
</evidence>
<evidence type="ECO:0000256" key="2">
    <source>
        <dbReference type="ARBA" id="ARBA00005698"/>
    </source>
</evidence>
<dbReference type="EC" id="7.1.1.2" evidence="3"/>
<evidence type="ECO:0000256" key="15">
    <source>
        <dbReference type="ARBA" id="ARBA00049551"/>
    </source>
</evidence>
<dbReference type="PANTHER" id="PTHR11435:SF1">
    <property type="entry name" value="NADH-UBIQUINONE OXIDOREDUCTASE CHAIN 6"/>
    <property type="match status" value="1"/>
</dbReference>
<evidence type="ECO:0000256" key="5">
    <source>
        <dbReference type="ARBA" id="ARBA00022448"/>
    </source>
</evidence>
<keyword evidence="12 17" id="KW-0496">Mitochondrion</keyword>
<feature type="transmembrane region" description="Helical" evidence="16">
    <location>
        <begin position="45"/>
        <end position="66"/>
    </location>
</feature>
<geneLocation type="mitochondrion" evidence="17"/>
<evidence type="ECO:0000256" key="14">
    <source>
        <dbReference type="ARBA" id="ARBA00031019"/>
    </source>
</evidence>
<keyword evidence="8" id="KW-1278">Translocase</keyword>
<evidence type="ECO:0000256" key="10">
    <source>
        <dbReference type="ARBA" id="ARBA00022989"/>
    </source>
</evidence>
<protein>
    <recommendedName>
        <fullName evidence="4">NADH-ubiquinone oxidoreductase chain 6</fullName>
        <ecNumber evidence="3">7.1.1.2</ecNumber>
    </recommendedName>
    <alternativeName>
        <fullName evidence="14">NADH dehydrogenase subunit 6</fullName>
    </alternativeName>
</protein>
<evidence type="ECO:0000256" key="12">
    <source>
        <dbReference type="ARBA" id="ARBA00023128"/>
    </source>
</evidence>